<dbReference type="InterPro" id="IPR038765">
    <property type="entry name" value="Papain-like_cys_pep_sf"/>
</dbReference>
<evidence type="ECO:0000313" key="2">
    <source>
        <dbReference type="EMBL" id="QCE10787.1"/>
    </source>
</evidence>
<sequence>MYERHEELMAHHGKVYKDSHDREKSFRIFKENVNYIEAFNNAAHKHDKLAINHFADLTNEEFITLRNKFKEHDAARHFLLLQQLKEFTN</sequence>
<proteinExistence type="predicted"/>
<dbReference type="EMBL" id="CP039354">
    <property type="protein sequence ID" value="QCE10787.1"/>
    <property type="molecule type" value="Genomic_DNA"/>
</dbReference>
<protein>
    <submittedName>
        <fullName evidence="2">Cathepsin L</fullName>
    </submittedName>
</protein>
<dbReference type="SMART" id="SM00848">
    <property type="entry name" value="Inhibitor_I29"/>
    <property type="match status" value="1"/>
</dbReference>
<keyword evidence="3" id="KW-1185">Reference proteome</keyword>
<dbReference type="InterPro" id="IPR013201">
    <property type="entry name" value="Prot_inhib_I29"/>
</dbReference>
<reference evidence="2 3" key="1">
    <citation type="submission" date="2019-04" db="EMBL/GenBank/DDBJ databases">
        <title>An improved genome assembly and genetic linkage map for asparagus bean, Vigna unguiculata ssp. sesquipedialis.</title>
        <authorList>
            <person name="Xia Q."/>
            <person name="Zhang R."/>
            <person name="Dong Y."/>
        </authorList>
    </citation>
    <scope>NUCLEOTIDE SEQUENCE [LARGE SCALE GENOMIC DNA]</scope>
    <source>
        <tissue evidence="2">Leaf</tissue>
    </source>
</reference>
<dbReference type="Proteomes" id="UP000501690">
    <property type="component" value="Linkage Group LG10"/>
</dbReference>
<organism evidence="2 3">
    <name type="scientific">Vigna unguiculata</name>
    <name type="common">Cowpea</name>
    <dbReference type="NCBI Taxonomy" id="3917"/>
    <lineage>
        <taxon>Eukaryota</taxon>
        <taxon>Viridiplantae</taxon>
        <taxon>Streptophyta</taxon>
        <taxon>Embryophyta</taxon>
        <taxon>Tracheophyta</taxon>
        <taxon>Spermatophyta</taxon>
        <taxon>Magnoliopsida</taxon>
        <taxon>eudicotyledons</taxon>
        <taxon>Gunneridae</taxon>
        <taxon>Pentapetalae</taxon>
        <taxon>rosids</taxon>
        <taxon>fabids</taxon>
        <taxon>Fabales</taxon>
        <taxon>Fabaceae</taxon>
        <taxon>Papilionoideae</taxon>
        <taxon>50 kb inversion clade</taxon>
        <taxon>NPAAA clade</taxon>
        <taxon>indigoferoid/millettioid clade</taxon>
        <taxon>Phaseoleae</taxon>
        <taxon>Vigna</taxon>
    </lineage>
</organism>
<evidence type="ECO:0000259" key="1">
    <source>
        <dbReference type="SMART" id="SM00848"/>
    </source>
</evidence>
<feature type="domain" description="Cathepsin propeptide inhibitor" evidence="1">
    <location>
        <begin position="5"/>
        <end position="62"/>
    </location>
</feature>
<name>A0A4D6NFQ7_VIGUN</name>
<gene>
    <name evidence="2" type="ORF">DEO72_LG10g2019</name>
</gene>
<dbReference type="Pfam" id="PF08246">
    <property type="entry name" value="Inhibitor_I29"/>
    <property type="match status" value="1"/>
</dbReference>
<dbReference type="Gene3D" id="1.10.287.2250">
    <property type="match status" value="1"/>
</dbReference>
<dbReference type="AlphaFoldDB" id="A0A4D6NFQ7"/>
<evidence type="ECO:0000313" key="3">
    <source>
        <dbReference type="Proteomes" id="UP000501690"/>
    </source>
</evidence>
<accession>A0A4D6NFQ7</accession>
<dbReference type="SUPFAM" id="SSF54001">
    <property type="entry name" value="Cysteine proteinases"/>
    <property type="match status" value="1"/>
</dbReference>